<dbReference type="PIRSF" id="PIRSF006060">
    <property type="entry name" value="AA_transporter"/>
    <property type="match status" value="1"/>
</dbReference>
<comment type="subcellular location">
    <subcellularLocation>
        <location evidence="1">Membrane</location>
        <topology evidence="1">Multi-pass membrane protein</topology>
    </subcellularLocation>
</comment>
<proteinExistence type="predicted"/>
<feature type="transmembrane region" description="Helical" evidence="6">
    <location>
        <begin position="174"/>
        <end position="195"/>
    </location>
</feature>
<evidence type="ECO:0000256" key="2">
    <source>
        <dbReference type="ARBA" id="ARBA00022448"/>
    </source>
</evidence>
<dbReference type="InterPro" id="IPR002293">
    <property type="entry name" value="AA/rel_permease1"/>
</dbReference>
<dbReference type="RefSeq" id="WP_276958381.1">
    <property type="nucleotide sequence ID" value="NZ_DAHZRA010000127.1"/>
</dbReference>
<feature type="transmembrane region" description="Helical" evidence="6">
    <location>
        <begin position="145"/>
        <end position="162"/>
    </location>
</feature>
<sequence length="505" mass="53754">MSDQHQEDVNDLATFGYKQHLHRSLGSFSSFAAGYSYISVLTGMFELFGFGYAFGGPRIFWTWLVVWIGQMMVAFCFAELASRYPIAGSVYQWSKQLNGAIASWITGWVMLVGDVVTVAAVAIAMQIVLPAIWSGFEVFKNTTQNAVFLGIVVLILTTLLNMSGVHIMSIVNNIGVAAELVGVTVFVILLIFHTQRGPAVVLHSMGAGAGVPGSSFLGGGAALLLAVIMPAYVMYGFDTACTLAEETKDPRRKGPRAILTALAAAGLGGALLLLFAIMASPTLNPTKLGVAGLPYVIEAALGTTLGKIMLVDVAVAIFVCTLAIQTATIRLTFAMARDNNLPFGHLLSRVSHKANSPIFPAIVSGVVAALILVVNFGKPQIFTIVTSVAIVLVYIAYFVVTGSLLFKRGKTGMNEKGNGGLFSLGKWGPVVNGVAFLYGILMSINLIWPRSSIYGSGVDAWGGLIFVVAVIAVGFVYYQTVQRHKSARLGIVLDHRADSDSDIID</sequence>
<dbReference type="Pfam" id="PF13520">
    <property type="entry name" value="AA_permease_2"/>
    <property type="match status" value="1"/>
</dbReference>
<protein>
    <submittedName>
        <fullName evidence="7">Amino acid permease</fullName>
    </submittedName>
</protein>
<keyword evidence="4 6" id="KW-1133">Transmembrane helix</keyword>
<feature type="transmembrane region" description="Helical" evidence="6">
    <location>
        <begin position="258"/>
        <end position="279"/>
    </location>
</feature>
<evidence type="ECO:0000256" key="3">
    <source>
        <dbReference type="ARBA" id="ARBA00022692"/>
    </source>
</evidence>
<feature type="transmembrane region" description="Helical" evidence="6">
    <location>
        <begin position="60"/>
        <end position="80"/>
    </location>
</feature>
<feature type="transmembrane region" description="Helical" evidence="6">
    <location>
        <begin position="427"/>
        <end position="448"/>
    </location>
</feature>
<dbReference type="PANTHER" id="PTHR45649">
    <property type="entry name" value="AMINO-ACID PERMEASE BAT1"/>
    <property type="match status" value="1"/>
</dbReference>
<feature type="transmembrane region" description="Helical" evidence="6">
    <location>
        <begin position="357"/>
        <end position="376"/>
    </location>
</feature>
<keyword evidence="5 6" id="KW-0472">Membrane</keyword>
<dbReference type="Proteomes" id="UP001560267">
    <property type="component" value="Unassembled WGS sequence"/>
</dbReference>
<evidence type="ECO:0000256" key="1">
    <source>
        <dbReference type="ARBA" id="ARBA00004141"/>
    </source>
</evidence>
<evidence type="ECO:0000256" key="6">
    <source>
        <dbReference type="SAM" id="Phobius"/>
    </source>
</evidence>
<feature type="transmembrane region" description="Helical" evidence="6">
    <location>
        <begin position="32"/>
        <end position="54"/>
    </location>
</feature>
<organism evidence="7 8">
    <name type="scientific">Ferrimicrobium acidiphilum</name>
    <dbReference type="NCBI Taxonomy" id="121039"/>
    <lineage>
        <taxon>Bacteria</taxon>
        <taxon>Bacillati</taxon>
        <taxon>Actinomycetota</taxon>
        <taxon>Acidimicrobiia</taxon>
        <taxon>Acidimicrobiales</taxon>
        <taxon>Acidimicrobiaceae</taxon>
        <taxon>Ferrimicrobium</taxon>
    </lineage>
</organism>
<evidence type="ECO:0000256" key="4">
    <source>
        <dbReference type="ARBA" id="ARBA00022989"/>
    </source>
</evidence>
<feature type="transmembrane region" description="Helical" evidence="6">
    <location>
        <begin position="215"/>
        <end position="237"/>
    </location>
</feature>
<name>A0ABV3Y6U2_9ACTN</name>
<evidence type="ECO:0000256" key="5">
    <source>
        <dbReference type="ARBA" id="ARBA00023136"/>
    </source>
</evidence>
<keyword evidence="8" id="KW-1185">Reference proteome</keyword>
<reference evidence="7 8" key="1">
    <citation type="submission" date="2024-07" db="EMBL/GenBank/DDBJ databases">
        <title>Draft Genome Sequence of Ferrimicrobium acidiphilum Strain YE2023, Isolated from a Pulp of Bioleach Reactor.</title>
        <authorList>
            <person name="Elkina Y.A."/>
            <person name="Bulaeva A.G."/>
            <person name="Beletsky A.V."/>
            <person name="Mardanov A.V."/>
        </authorList>
    </citation>
    <scope>NUCLEOTIDE SEQUENCE [LARGE SCALE GENOMIC DNA]</scope>
    <source>
        <strain evidence="7 8">YE2023</strain>
    </source>
</reference>
<evidence type="ECO:0000313" key="7">
    <source>
        <dbReference type="EMBL" id="MEX6430899.1"/>
    </source>
</evidence>
<dbReference type="PANTHER" id="PTHR45649:SF26">
    <property type="entry name" value="OS04G0435100 PROTEIN"/>
    <property type="match status" value="1"/>
</dbReference>
<keyword evidence="3 6" id="KW-0812">Transmembrane</keyword>
<keyword evidence="2" id="KW-0813">Transport</keyword>
<dbReference type="Gene3D" id="1.20.1740.10">
    <property type="entry name" value="Amino acid/polyamine transporter I"/>
    <property type="match status" value="1"/>
</dbReference>
<comment type="caution">
    <text evidence="7">The sequence shown here is derived from an EMBL/GenBank/DDBJ whole genome shotgun (WGS) entry which is preliminary data.</text>
</comment>
<feature type="transmembrane region" description="Helical" evidence="6">
    <location>
        <begin position="382"/>
        <end position="406"/>
    </location>
</feature>
<accession>A0ABV3Y6U2</accession>
<feature type="transmembrane region" description="Helical" evidence="6">
    <location>
        <begin position="101"/>
        <end position="133"/>
    </location>
</feature>
<dbReference type="EMBL" id="JBFSHR010000111">
    <property type="protein sequence ID" value="MEX6430899.1"/>
    <property type="molecule type" value="Genomic_DNA"/>
</dbReference>
<feature type="transmembrane region" description="Helical" evidence="6">
    <location>
        <begin position="460"/>
        <end position="478"/>
    </location>
</feature>
<evidence type="ECO:0000313" key="8">
    <source>
        <dbReference type="Proteomes" id="UP001560267"/>
    </source>
</evidence>
<feature type="transmembrane region" description="Helical" evidence="6">
    <location>
        <begin position="313"/>
        <end position="336"/>
    </location>
</feature>
<gene>
    <name evidence="7" type="ORF">AB6A68_13840</name>
</gene>